<evidence type="ECO:0000256" key="1">
    <source>
        <dbReference type="SAM" id="MobiDB-lite"/>
    </source>
</evidence>
<protein>
    <submittedName>
        <fullName evidence="2">Uncharacterized protein</fullName>
    </submittedName>
</protein>
<name>M8ATU9_TRIUA</name>
<reference evidence="2" key="1">
    <citation type="journal article" date="2013" name="Nature">
        <title>Draft genome of the wheat A-genome progenitor Triticum urartu.</title>
        <authorList>
            <person name="Ling H.Q."/>
            <person name="Zhao S."/>
            <person name="Liu D."/>
            <person name="Wang J."/>
            <person name="Sun H."/>
            <person name="Zhang C."/>
            <person name="Fan H."/>
            <person name="Li D."/>
            <person name="Dong L."/>
            <person name="Tao Y."/>
            <person name="Gao C."/>
            <person name="Wu H."/>
            <person name="Li Y."/>
            <person name="Cui Y."/>
            <person name="Guo X."/>
            <person name="Zheng S."/>
            <person name="Wang B."/>
            <person name="Yu K."/>
            <person name="Liang Q."/>
            <person name="Yang W."/>
            <person name="Lou X."/>
            <person name="Chen J."/>
            <person name="Feng M."/>
            <person name="Jian J."/>
            <person name="Zhang X."/>
            <person name="Luo G."/>
            <person name="Jiang Y."/>
            <person name="Liu J."/>
            <person name="Wang Z."/>
            <person name="Sha Y."/>
            <person name="Zhang B."/>
            <person name="Wu H."/>
            <person name="Tang D."/>
            <person name="Shen Q."/>
            <person name="Xue P."/>
            <person name="Zou S."/>
            <person name="Wang X."/>
            <person name="Liu X."/>
            <person name="Wang F."/>
            <person name="Yang Y."/>
            <person name="An X."/>
            <person name="Dong Z."/>
            <person name="Zhang K."/>
            <person name="Zhang X."/>
            <person name="Luo M.C."/>
            <person name="Dvorak J."/>
            <person name="Tong Y."/>
            <person name="Wang J."/>
            <person name="Yang H."/>
            <person name="Li Z."/>
            <person name="Wang D."/>
            <person name="Zhang A."/>
            <person name="Wang J."/>
        </authorList>
    </citation>
    <scope>NUCLEOTIDE SEQUENCE</scope>
</reference>
<evidence type="ECO:0000313" key="2">
    <source>
        <dbReference type="EMBL" id="EMS68650.1"/>
    </source>
</evidence>
<dbReference type="EMBL" id="KD003261">
    <property type="protein sequence ID" value="EMS68650.1"/>
    <property type="molecule type" value="Genomic_DNA"/>
</dbReference>
<feature type="compositionally biased region" description="Basic and acidic residues" evidence="1">
    <location>
        <begin position="1"/>
        <end position="17"/>
    </location>
</feature>
<organism evidence="2">
    <name type="scientific">Triticum urartu</name>
    <name type="common">Red wild einkorn</name>
    <name type="synonym">Crithodium urartu</name>
    <dbReference type="NCBI Taxonomy" id="4572"/>
    <lineage>
        <taxon>Eukaryota</taxon>
        <taxon>Viridiplantae</taxon>
        <taxon>Streptophyta</taxon>
        <taxon>Embryophyta</taxon>
        <taxon>Tracheophyta</taxon>
        <taxon>Spermatophyta</taxon>
        <taxon>Magnoliopsida</taxon>
        <taxon>Liliopsida</taxon>
        <taxon>Poales</taxon>
        <taxon>Poaceae</taxon>
        <taxon>BOP clade</taxon>
        <taxon>Pooideae</taxon>
        <taxon>Triticodae</taxon>
        <taxon>Triticeae</taxon>
        <taxon>Triticinae</taxon>
        <taxon>Triticum</taxon>
    </lineage>
</organism>
<accession>M8ATU9</accession>
<gene>
    <name evidence="2" type="ORF">TRIUR3_27587</name>
</gene>
<feature type="region of interest" description="Disordered" evidence="1">
    <location>
        <begin position="1"/>
        <end position="89"/>
    </location>
</feature>
<feature type="compositionally biased region" description="Basic and acidic residues" evidence="1">
    <location>
        <begin position="30"/>
        <end position="51"/>
    </location>
</feature>
<sequence length="122" mass="13464">MVVVERGRGCPRLEQRRSTSGGAGCLYAGRRSEAEQQRRGEPGHGDGETMQRRVGGAGSGRRRVRGVRLRKHQAEEEKGRHAWGLQRGGGTMERKAWGVGEMEMARLRGGPSAALWIEEEGR</sequence>
<dbReference type="AlphaFoldDB" id="M8ATU9"/>
<proteinExistence type="predicted"/>
<feature type="compositionally biased region" description="Basic residues" evidence="1">
    <location>
        <begin position="60"/>
        <end position="71"/>
    </location>
</feature>